<organism evidence="1 2">
    <name type="scientific">Flavobacterium aciduliphilum</name>
    <dbReference type="NCBI Taxonomy" id="1101402"/>
    <lineage>
        <taxon>Bacteria</taxon>
        <taxon>Pseudomonadati</taxon>
        <taxon>Bacteroidota</taxon>
        <taxon>Flavobacteriia</taxon>
        <taxon>Flavobacteriales</taxon>
        <taxon>Flavobacteriaceae</taxon>
        <taxon>Flavobacterium</taxon>
    </lineage>
</organism>
<accession>A0A328YIN5</accession>
<protein>
    <submittedName>
        <fullName evidence="1">Uncharacterized protein</fullName>
    </submittedName>
</protein>
<evidence type="ECO:0000313" key="1">
    <source>
        <dbReference type="EMBL" id="RAR72595.1"/>
    </source>
</evidence>
<dbReference type="RefSeq" id="WP_112113075.1">
    <property type="nucleotide sequence ID" value="NZ_QLSZ01000005.1"/>
</dbReference>
<dbReference type="AlphaFoldDB" id="A0A328YIN5"/>
<gene>
    <name evidence="1" type="ORF">CLV55_105165</name>
</gene>
<comment type="caution">
    <text evidence="1">The sequence shown here is derived from an EMBL/GenBank/DDBJ whole genome shotgun (WGS) entry which is preliminary data.</text>
</comment>
<keyword evidence="2" id="KW-1185">Reference proteome</keyword>
<reference evidence="1 2" key="1">
    <citation type="submission" date="2018-06" db="EMBL/GenBank/DDBJ databases">
        <title>Genomic Encyclopedia of Archaeal and Bacterial Type Strains, Phase II (KMG-II): from individual species to whole genera.</title>
        <authorList>
            <person name="Goeker M."/>
        </authorList>
    </citation>
    <scope>NUCLEOTIDE SEQUENCE [LARGE SCALE GENOMIC DNA]</scope>
    <source>
        <strain evidence="1 2">DSM 25663</strain>
    </source>
</reference>
<proteinExistence type="predicted"/>
<evidence type="ECO:0000313" key="2">
    <source>
        <dbReference type="Proteomes" id="UP000248840"/>
    </source>
</evidence>
<sequence>METEQEINAKIMKVTMVIHENYPELSKYLNEMPITVPVDSNPEVNVKNLQKYYDTLLTLFRNYVAEHQLKYVNQHNDQGHL</sequence>
<dbReference type="EMBL" id="QLSZ01000005">
    <property type="protein sequence ID" value="RAR72595.1"/>
    <property type="molecule type" value="Genomic_DNA"/>
</dbReference>
<dbReference type="OrthoDB" id="680581at2"/>
<name>A0A328YIN5_9FLAO</name>
<dbReference type="Proteomes" id="UP000248840">
    <property type="component" value="Unassembled WGS sequence"/>
</dbReference>